<gene>
    <name evidence="5" type="ORF">CSC78_05900</name>
</gene>
<name>A0ABQ6ZJA6_9GAMM</name>
<evidence type="ECO:0000259" key="4">
    <source>
        <dbReference type="PROSITE" id="PS51123"/>
    </source>
</evidence>
<dbReference type="RefSeq" id="WP_162336980.1">
    <property type="nucleotide sequence ID" value="NZ_JBHSRQ010000008.1"/>
</dbReference>
<keyword evidence="3" id="KW-0732">Signal</keyword>
<evidence type="ECO:0000313" key="5">
    <source>
        <dbReference type="EMBL" id="KAF1726193.1"/>
    </source>
</evidence>
<feature type="signal peptide" evidence="3">
    <location>
        <begin position="1"/>
        <end position="26"/>
    </location>
</feature>
<keyword evidence="2" id="KW-0175">Coiled coil</keyword>
<dbReference type="EMBL" id="PDWW01000005">
    <property type="protein sequence ID" value="KAF1726193.1"/>
    <property type="molecule type" value="Genomic_DNA"/>
</dbReference>
<keyword evidence="1" id="KW-0472">Membrane</keyword>
<dbReference type="InterPro" id="IPR006665">
    <property type="entry name" value="OmpA-like"/>
</dbReference>
<organism evidence="5 6">
    <name type="scientific">Pseudoxanthomonas japonensis</name>
    <dbReference type="NCBI Taxonomy" id="69284"/>
    <lineage>
        <taxon>Bacteria</taxon>
        <taxon>Pseudomonadati</taxon>
        <taxon>Pseudomonadota</taxon>
        <taxon>Gammaproteobacteria</taxon>
        <taxon>Lysobacterales</taxon>
        <taxon>Lysobacteraceae</taxon>
        <taxon>Pseudoxanthomonas</taxon>
    </lineage>
</organism>
<dbReference type="InterPro" id="IPR036737">
    <property type="entry name" value="OmpA-like_sf"/>
</dbReference>
<feature type="domain" description="OmpA-like" evidence="4">
    <location>
        <begin position="202"/>
        <end position="298"/>
    </location>
</feature>
<keyword evidence="6" id="KW-1185">Reference proteome</keyword>
<feature type="chain" id="PRO_5046299887" description="OmpA-like domain-containing protein" evidence="3">
    <location>
        <begin position="27"/>
        <end position="298"/>
    </location>
</feature>
<evidence type="ECO:0000256" key="3">
    <source>
        <dbReference type="SAM" id="SignalP"/>
    </source>
</evidence>
<dbReference type="Proteomes" id="UP000781710">
    <property type="component" value="Unassembled WGS sequence"/>
</dbReference>
<dbReference type="SUPFAM" id="SSF103088">
    <property type="entry name" value="OmpA-like"/>
    <property type="match status" value="1"/>
</dbReference>
<dbReference type="PROSITE" id="PS51123">
    <property type="entry name" value="OMPA_2"/>
    <property type="match status" value="1"/>
</dbReference>
<proteinExistence type="predicted"/>
<accession>A0ABQ6ZJA6</accession>
<reference evidence="5 6" key="1">
    <citation type="submission" date="2017-10" db="EMBL/GenBank/DDBJ databases">
        <title>Whole genome sequencing of members of genus Pseudoxanthomonas.</title>
        <authorList>
            <person name="Kumar S."/>
            <person name="Bansal K."/>
            <person name="Kaur A."/>
            <person name="Patil P."/>
            <person name="Sharma S."/>
            <person name="Patil P.B."/>
        </authorList>
    </citation>
    <scope>NUCLEOTIDE SEQUENCE [LARGE SCALE GENOMIC DNA]</scope>
    <source>
        <strain evidence="5 6">DSM 17109</strain>
    </source>
</reference>
<dbReference type="Gene3D" id="3.30.1330.60">
    <property type="entry name" value="OmpA-like domain"/>
    <property type="match status" value="1"/>
</dbReference>
<evidence type="ECO:0000256" key="1">
    <source>
        <dbReference type="PROSITE-ProRule" id="PRU00473"/>
    </source>
</evidence>
<evidence type="ECO:0000313" key="6">
    <source>
        <dbReference type="Proteomes" id="UP000781710"/>
    </source>
</evidence>
<protein>
    <recommendedName>
        <fullName evidence="4">OmpA-like domain-containing protein</fullName>
    </recommendedName>
</protein>
<sequence>MSAFRKSLHSTVLGLALATASLAAGAADNPVVVQLNQRLAALQADPALAEMAAYEKLQAQHAIAAFDKARRSQRETAQYIAERRVEIAEIAARTQAARRDVDRLDRTRSELLVEASRREAEKARREAERLRVQAQIQAEETERLRLAAEAEALARQEAETTLDTVAGQQANRLSAARQRELKLAREEAELVSGAKLPASKFEARGEVFTLGADAFGSGSAKLSTGGTASAKALAAYLQANPKARARVEGFGDSQTPGQRRADALRDALVAAGIPRSRLQSAAKGAGSKARALEVIVTH</sequence>
<evidence type="ECO:0000256" key="2">
    <source>
        <dbReference type="SAM" id="Coils"/>
    </source>
</evidence>
<feature type="coiled-coil region" evidence="2">
    <location>
        <begin position="106"/>
        <end position="156"/>
    </location>
</feature>
<dbReference type="Pfam" id="PF00691">
    <property type="entry name" value="OmpA"/>
    <property type="match status" value="1"/>
</dbReference>
<comment type="caution">
    <text evidence="5">The sequence shown here is derived from an EMBL/GenBank/DDBJ whole genome shotgun (WGS) entry which is preliminary data.</text>
</comment>